<comment type="caution">
    <text evidence="1">The sequence shown here is derived from an EMBL/GenBank/DDBJ whole genome shotgun (WGS) entry which is preliminary data.</text>
</comment>
<gene>
    <name evidence="1" type="ORF">A6A03_04805</name>
</gene>
<keyword evidence="2" id="KW-1185">Reference proteome</keyword>
<organism evidence="1 2">
    <name type="scientific">Chloroflexus islandicus</name>
    <dbReference type="NCBI Taxonomy" id="1707952"/>
    <lineage>
        <taxon>Bacteria</taxon>
        <taxon>Bacillati</taxon>
        <taxon>Chloroflexota</taxon>
        <taxon>Chloroflexia</taxon>
        <taxon>Chloroflexales</taxon>
        <taxon>Chloroflexineae</taxon>
        <taxon>Chloroflexaceae</taxon>
        <taxon>Chloroflexus</taxon>
    </lineage>
</organism>
<protein>
    <submittedName>
        <fullName evidence="1">Lycopene cyclase</fullName>
    </submittedName>
</protein>
<dbReference type="SUPFAM" id="SSF51905">
    <property type="entry name" value="FAD/NAD(P)-binding domain"/>
    <property type="match status" value="1"/>
</dbReference>
<dbReference type="EMBL" id="LWQS01000103">
    <property type="protein sequence ID" value="OAN38212.1"/>
    <property type="molecule type" value="Genomic_DNA"/>
</dbReference>
<dbReference type="OrthoDB" id="24355at2"/>
<dbReference type="STRING" id="1707952.A6A03_04805"/>
<dbReference type="Gene3D" id="3.50.50.60">
    <property type="entry name" value="FAD/NAD(P)-binding domain"/>
    <property type="match status" value="1"/>
</dbReference>
<proteinExistence type="predicted"/>
<dbReference type="AlphaFoldDB" id="A0A178LVF6"/>
<evidence type="ECO:0000313" key="2">
    <source>
        <dbReference type="Proteomes" id="UP000078287"/>
    </source>
</evidence>
<name>A0A178LVF6_9CHLR</name>
<dbReference type="RefSeq" id="WP_066791152.1">
    <property type="nucleotide sequence ID" value="NZ_LWQS01000103.1"/>
</dbReference>
<dbReference type="Proteomes" id="UP000078287">
    <property type="component" value="Unassembled WGS sequence"/>
</dbReference>
<accession>A0A178LVF6</accession>
<sequence>MDYDYIIAGAGAAGLSLAYHLGQSALAEHSILLIDPNQTRRNDRTWCFWEVGQGPFEAVVSRRWDHLWLYDERWSERLAIAPYQYKLIQGIDFYRFVDDWMANRPQITRIQGNVERFVELPDGVAVTAGGKTYTARFGFNSVYRPAPVPPGYHAWLQHFKGWVITTPQPVFDAEAATFMDFRIPQVGDVRFGYVLPFDAHTALVEYTIFSPQLVSQAEYEAGLQQYIAEQLGIDRYEITHVEYGVIPMSDVPLPLRPSPHVLNIGTAGGMSKPSTGYTFQRIQWQTRQIVESLIRDGHPFYPQPRFKRHAWMDSVLLNVLDAGRMPGHRFFANLFRHNPIQRVLRFLDEETTLAEDMALMATVEIMPFAIAALAVAWGRMSALGRRELEMG</sequence>
<evidence type="ECO:0000313" key="1">
    <source>
        <dbReference type="EMBL" id="OAN38212.1"/>
    </source>
</evidence>
<dbReference type="Pfam" id="PF05834">
    <property type="entry name" value="Lycopene_cycl"/>
    <property type="match status" value="1"/>
</dbReference>
<dbReference type="InterPro" id="IPR036188">
    <property type="entry name" value="FAD/NAD-bd_sf"/>
</dbReference>
<reference evidence="1 2" key="1">
    <citation type="submission" date="2016-04" db="EMBL/GenBank/DDBJ databases">
        <title>Chloroflexus islandicus sp. nov., a thermophilic filamentous anoxygenic phototrophic bacterium from geyser Strokkur (Iceland).</title>
        <authorList>
            <person name="Gaisin V.A."/>
            <person name="Kalashnikov A.M."/>
            <person name="Sukhacheva M.V."/>
            <person name="Grouzdev D.S."/>
            <person name="Ivanov T.M."/>
            <person name="Kuznetsov B."/>
            <person name="Gorlenko V.M."/>
        </authorList>
    </citation>
    <scope>NUCLEOTIDE SEQUENCE [LARGE SCALE GENOMIC DNA]</scope>
    <source>
        <strain evidence="2">isl-2</strain>
    </source>
</reference>